<dbReference type="Pfam" id="PF01060">
    <property type="entry name" value="TTR-52"/>
    <property type="match status" value="1"/>
</dbReference>
<protein>
    <recommendedName>
        <fullName evidence="8">Transthyretin-like family protein</fullName>
    </recommendedName>
</protein>
<dbReference type="Proteomes" id="UP001175271">
    <property type="component" value="Unassembled WGS sequence"/>
</dbReference>
<name>A0AA39HQP4_9BILA</name>
<evidence type="ECO:0000256" key="5">
    <source>
        <dbReference type="SAM" id="SignalP"/>
    </source>
</evidence>
<accession>A0AA39HQP4</accession>
<keyword evidence="4 5" id="KW-0732">Signal</keyword>
<organism evidence="6 7">
    <name type="scientific">Steinernema hermaphroditum</name>
    <dbReference type="NCBI Taxonomy" id="289476"/>
    <lineage>
        <taxon>Eukaryota</taxon>
        <taxon>Metazoa</taxon>
        <taxon>Ecdysozoa</taxon>
        <taxon>Nematoda</taxon>
        <taxon>Chromadorea</taxon>
        <taxon>Rhabditida</taxon>
        <taxon>Tylenchina</taxon>
        <taxon>Panagrolaimomorpha</taxon>
        <taxon>Strongyloidoidea</taxon>
        <taxon>Steinernematidae</taxon>
        <taxon>Steinernema</taxon>
    </lineage>
</organism>
<keyword evidence="7" id="KW-1185">Reference proteome</keyword>
<dbReference type="InterPro" id="IPR001534">
    <property type="entry name" value="Transthyretin-like"/>
</dbReference>
<dbReference type="GO" id="GO:0005576">
    <property type="term" value="C:extracellular region"/>
    <property type="evidence" value="ECO:0007669"/>
    <property type="project" value="UniProtKB-SubCell"/>
</dbReference>
<reference evidence="6" key="1">
    <citation type="submission" date="2023-06" db="EMBL/GenBank/DDBJ databases">
        <title>Genomic analysis of the entomopathogenic nematode Steinernema hermaphroditum.</title>
        <authorList>
            <person name="Schwarz E.M."/>
            <person name="Heppert J.K."/>
            <person name="Baniya A."/>
            <person name="Schwartz H.T."/>
            <person name="Tan C.-H."/>
            <person name="Antoshechkin I."/>
            <person name="Sternberg P.W."/>
            <person name="Goodrich-Blair H."/>
            <person name="Dillman A.R."/>
        </authorList>
    </citation>
    <scope>NUCLEOTIDE SEQUENCE</scope>
    <source>
        <strain evidence="6">PS9179</strain>
        <tissue evidence="6">Whole animal</tissue>
    </source>
</reference>
<feature type="signal peptide" evidence="5">
    <location>
        <begin position="1"/>
        <end position="19"/>
    </location>
</feature>
<evidence type="ECO:0000313" key="7">
    <source>
        <dbReference type="Proteomes" id="UP001175271"/>
    </source>
</evidence>
<evidence type="ECO:0000256" key="3">
    <source>
        <dbReference type="ARBA" id="ARBA00022525"/>
    </source>
</evidence>
<proteinExistence type="inferred from homology"/>
<dbReference type="AlphaFoldDB" id="A0AA39HQP4"/>
<dbReference type="InterPro" id="IPR038479">
    <property type="entry name" value="Transthyretin-like_sf"/>
</dbReference>
<gene>
    <name evidence="6" type="ORF">QR680_004341</name>
</gene>
<evidence type="ECO:0008006" key="8">
    <source>
        <dbReference type="Google" id="ProtNLM"/>
    </source>
</evidence>
<comment type="similarity">
    <text evidence="2">Belongs to the nematode transthyretin-like family.</text>
</comment>
<keyword evidence="3" id="KW-0964">Secreted</keyword>
<evidence type="ECO:0000256" key="1">
    <source>
        <dbReference type="ARBA" id="ARBA00004613"/>
    </source>
</evidence>
<dbReference type="EMBL" id="JAUCMV010000003">
    <property type="protein sequence ID" value="KAK0409104.1"/>
    <property type="molecule type" value="Genomic_DNA"/>
</dbReference>
<comment type="caution">
    <text evidence="6">The sequence shown here is derived from an EMBL/GenBank/DDBJ whole genome shotgun (WGS) entry which is preliminary data.</text>
</comment>
<dbReference type="PANTHER" id="PTHR21700:SF30">
    <property type="entry name" value="TRANSTHYRETIN-LIKE FAMILY PROTEIN"/>
    <property type="match status" value="1"/>
</dbReference>
<evidence type="ECO:0000256" key="2">
    <source>
        <dbReference type="ARBA" id="ARBA00010112"/>
    </source>
</evidence>
<dbReference type="Gene3D" id="2.60.40.3330">
    <property type="match status" value="1"/>
</dbReference>
<dbReference type="GO" id="GO:0009986">
    <property type="term" value="C:cell surface"/>
    <property type="evidence" value="ECO:0007669"/>
    <property type="project" value="InterPro"/>
</dbReference>
<feature type="chain" id="PRO_5041463612" description="Transthyretin-like family protein" evidence="5">
    <location>
        <begin position="20"/>
        <end position="140"/>
    </location>
</feature>
<comment type="subcellular location">
    <subcellularLocation>
        <location evidence="1">Secreted</location>
    </subcellularLocation>
</comment>
<evidence type="ECO:0000256" key="4">
    <source>
        <dbReference type="ARBA" id="ARBA00022729"/>
    </source>
</evidence>
<evidence type="ECO:0000313" key="6">
    <source>
        <dbReference type="EMBL" id="KAK0409104.1"/>
    </source>
</evidence>
<sequence length="140" mass="15764">MRSFLAVFLLALAANSAYGYMQNITAEGLTICGKKVVPAFIELRERDTLDPDDTLDKKQTGKDGRFRLFGKEDEATKITPYLRVTHDCDVPQQKGKTCKMISTYEIPKKHIGGVYNPQYLNLQTPGSSTKITCEKEKKKN</sequence>
<dbReference type="PANTHER" id="PTHR21700">
    <property type="entry name" value="TRANSTHYRETIN-LIKE FAMILY PROTEIN-RELATED"/>
    <property type="match status" value="1"/>
</dbReference>